<dbReference type="AlphaFoldDB" id="A0A3M7PNV5"/>
<feature type="signal peptide" evidence="1">
    <location>
        <begin position="1"/>
        <end position="19"/>
    </location>
</feature>
<dbReference type="Gene3D" id="2.170.140.10">
    <property type="entry name" value="Chitin binding domain"/>
    <property type="match status" value="1"/>
</dbReference>
<evidence type="ECO:0000259" key="2">
    <source>
        <dbReference type="PROSITE" id="PS50940"/>
    </source>
</evidence>
<keyword evidence="1" id="KW-0732">Signal</keyword>
<dbReference type="OrthoDB" id="6161925at2759"/>
<dbReference type="EMBL" id="REGN01009766">
    <property type="protein sequence ID" value="RNA00435.1"/>
    <property type="molecule type" value="Genomic_DNA"/>
</dbReference>
<organism evidence="3 4">
    <name type="scientific">Brachionus plicatilis</name>
    <name type="common">Marine rotifer</name>
    <name type="synonym">Brachionus muelleri</name>
    <dbReference type="NCBI Taxonomy" id="10195"/>
    <lineage>
        <taxon>Eukaryota</taxon>
        <taxon>Metazoa</taxon>
        <taxon>Spiralia</taxon>
        <taxon>Gnathifera</taxon>
        <taxon>Rotifera</taxon>
        <taxon>Eurotatoria</taxon>
        <taxon>Monogononta</taxon>
        <taxon>Pseudotrocha</taxon>
        <taxon>Ploima</taxon>
        <taxon>Brachionidae</taxon>
        <taxon>Brachionus</taxon>
    </lineage>
</organism>
<dbReference type="GO" id="GO:0005576">
    <property type="term" value="C:extracellular region"/>
    <property type="evidence" value="ECO:0007669"/>
    <property type="project" value="InterPro"/>
</dbReference>
<reference evidence="3 4" key="1">
    <citation type="journal article" date="2018" name="Sci. Rep.">
        <title>Genomic signatures of local adaptation to the degree of environmental predictability in rotifers.</title>
        <authorList>
            <person name="Franch-Gras L."/>
            <person name="Hahn C."/>
            <person name="Garcia-Roger E.M."/>
            <person name="Carmona M.J."/>
            <person name="Serra M."/>
            <person name="Gomez A."/>
        </authorList>
    </citation>
    <scope>NUCLEOTIDE SEQUENCE [LARGE SCALE GENOMIC DNA]</scope>
    <source>
        <strain evidence="3">HYR1</strain>
    </source>
</reference>
<dbReference type="Pfam" id="PF01607">
    <property type="entry name" value="CBM_14"/>
    <property type="match status" value="1"/>
</dbReference>
<dbReference type="InterPro" id="IPR036508">
    <property type="entry name" value="Chitin-bd_dom_sf"/>
</dbReference>
<evidence type="ECO:0000313" key="3">
    <source>
        <dbReference type="EMBL" id="RNA00435.1"/>
    </source>
</evidence>
<evidence type="ECO:0000313" key="4">
    <source>
        <dbReference type="Proteomes" id="UP000276133"/>
    </source>
</evidence>
<dbReference type="Proteomes" id="UP000276133">
    <property type="component" value="Unassembled WGS sequence"/>
</dbReference>
<dbReference type="InterPro" id="IPR002557">
    <property type="entry name" value="Chitin-bd_dom"/>
</dbReference>
<feature type="chain" id="PRO_5018276911" description="Chitin-binding type-2 domain-containing protein" evidence="1">
    <location>
        <begin position="20"/>
        <end position="147"/>
    </location>
</feature>
<dbReference type="SUPFAM" id="SSF57625">
    <property type="entry name" value="Invertebrate chitin-binding proteins"/>
    <property type="match status" value="1"/>
</dbReference>
<proteinExistence type="predicted"/>
<sequence length="147" mass="17136">MSKFFVFFANIFVLLAVNGEYYGANSREEYEQYFGADGYESMIEEAPAYQSYAQESYPIEESVEYEYWYNKNMYEPENKVGCQNSEHLTSVEGHCQKFKMCANGKLYIMDCPAELVFDSKLKICNNKDNVSGECGLMQSSYYYYSKK</sequence>
<gene>
    <name evidence="3" type="ORF">BpHYR1_011704</name>
</gene>
<comment type="caution">
    <text evidence="3">The sequence shown here is derived from an EMBL/GenBank/DDBJ whole genome shotgun (WGS) entry which is preliminary data.</text>
</comment>
<dbReference type="PROSITE" id="PS50940">
    <property type="entry name" value="CHIT_BIND_II"/>
    <property type="match status" value="1"/>
</dbReference>
<protein>
    <recommendedName>
        <fullName evidence="2">Chitin-binding type-2 domain-containing protein</fullName>
    </recommendedName>
</protein>
<name>A0A3M7PNV5_BRAPC</name>
<feature type="domain" description="Chitin-binding type-2" evidence="2">
    <location>
        <begin position="79"/>
        <end position="136"/>
    </location>
</feature>
<evidence type="ECO:0000256" key="1">
    <source>
        <dbReference type="SAM" id="SignalP"/>
    </source>
</evidence>
<dbReference type="SMART" id="SM00494">
    <property type="entry name" value="ChtBD2"/>
    <property type="match status" value="1"/>
</dbReference>
<accession>A0A3M7PNV5</accession>
<keyword evidence="4" id="KW-1185">Reference proteome</keyword>
<dbReference type="GO" id="GO:0008061">
    <property type="term" value="F:chitin binding"/>
    <property type="evidence" value="ECO:0007669"/>
    <property type="project" value="InterPro"/>
</dbReference>